<keyword evidence="1" id="KW-0175">Coiled coil</keyword>
<feature type="compositionally biased region" description="Low complexity" evidence="2">
    <location>
        <begin position="483"/>
        <end position="503"/>
    </location>
</feature>
<proteinExistence type="predicted"/>
<gene>
    <name evidence="3" type="ORF">ASPWEDRAFT_351899</name>
</gene>
<feature type="compositionally biased region" description="Basic and acidic residues" evidence="2">
    <location>
        <begin position="544"/>
        <end position="566"/>
    </location>
</feature>
<feature type="compositionally biased region" description="Low complexity" evidence="2">
    <location>
        <begin position="788"/>
        <end position="799"/>
    </location>
</feature>
<evidence type="ECO:0000256" key="2">
    <source>
        <dbReference type="SAM" id="MobiDB-lite"/>
    </source>
</evidence>
<reference evidence="4" key="1">
    <citation type="journal article" date="2017" name="Genome Biol.">
        <title>Comparative genomics reveals high biological diversity and specific adaptations in the industrially and medically important fungal genus Aspergillus.</title>
        <authorList>
            <person name="de Vries R.P."/>
            <person name="Riley R."/>
            <person name="Wiebenga A."/>
            <person name="Aguilar-Osorio G."/>
            <person name="Amillis S."/>
            <person name="Uchima C.A."/>
            <person name="Anderluh G."/>
            <person name="Asadollahi M."/>
            <person name="Askin M."/>
            <person name="Barry K."/>
            <person name="Battaglia E."/>
            <person name="Bayram O."/>
            <person name="Benocci T."/>
            <person name="Braus-Stromeyer S.A."/>
            <person name="Caldana C."/>
            <person name="Canovas D."/>
            <person name="Cerqueira G.C."/>
            <person name="Chen F."/>
            <person name="Chen W."/>
            <person name="Choi C."/>
            <person name="Clum A."/>
            <person name="Dos Santos R.A."/>
            <person name="Damasio A.R."/>
            <person name="Diallinas G."/>
            <person name="Emri T."/>
            <person name="Fekete E."/>
            <person name="Flipphi M."/>
            <person name="Freyberg S."/>
            <person name="Gallo A."/>
            <person name="Gournas C."/>
            <person name="Habgood R."/>
            <person name="Hainaut M."/>
            <person name="Harispe M.L."/>
            <person name="Henrissat B."/>
            <person name="Hilden K.S."/>
            <person name="Hope R."/>
            <person name="Hossain A."/>
            <person name="Karabika E."/>
            <person name="Karaffa L."/>
            <person name="Karanyi Z."/>
            <person name="Krasevec N."/>
            <person name="Kuo A."/>
            <person name="Kusch H."/>
            <person name="LaButti K."/>
            <person name="Lagendijk E.L."/>
            <person name="Lapidus A."/>
            <person name="Levasseur A."/>
            <person name="Lindquist E."/>
            <person name="Lipzen A."/>
            <person name="Logrieco A.F."/>
            <person name="MacCabe A."/>
            <person name="Maekelae M.R."/>
            <person name="Malavazi I."/>
            <person name="Melin P."/>
            <person name="Meyer V."/>
            <person name="Mielnichuk N."/>
            <person name="Miskei M."/>
            <person name="Molnar A.P."/>
            <person name="Mule G."/>
            <person name="Ngan C.Y."/>
            <person name="Orejas M."/>
            <person name="Orosz E."/>
            <person name="Ouedraogo J.P."/>
            <person name="Overkamp K.M."/>
            <person name="Park H.-S."/>
            <person name="Perrone G."/>
            <person name="Piumi F."/>
            <person name="Punt P.J."/>
            <person name="Ram A.F."/>
            <person name="Ramon A."/>
            <person name="Rauscher S."/>
            <person name="Record E."/>
            <person name="Riano-Pachon D.M."/>
            <person name="Robert V."/>
            <person name="Roehrig J."/>
            <person name="Ruller R."/>
            <person name="Salamov A."/>
            <person name="Salih N.S."/>
            <person name="Samson R.A."/>
            <person name="Sandor E."/>
            <person name="Sanguinetti M."/>
            <person name="Schuetze T."/>
            <person name="Sepcic K."/>
            <person name="Shelest E."/>
            <person name="Sherlock G."/>
            <person name="Sophianopoulou V."/>
            <person name="Squina F.M."/>
            <person name="Sun H."/>
            <person name="Susca A."/>
            <person name="Todd R.B."/>
            <person name="Tsang A."/>
            <person name="Unkles S.E."/>
            <person name="van de Wiele N."/>
            <person name="van Rossen-Uffink D."/>
            <person name="Oliveira J.V."/>
            <person name="Vesth T.C."/>
            <person name="Visser J."/>
            <person name="Yu J.-H."/>
            <person name="Zhou M."/>
            <person name="Andersen M.R."/>
            <person name="Archer D.B."/>
            <person name="Baker S.E."/>
            <person name="Benoit I."/>
            <person name="Brakhage A.A."/>
            <person name="Braus G.H."/>
            <person name="Fischer R."/>
            <person name="Frisvad J.C."/>
            <person name="Goldman G.H."/>
            <person name="Houbraken J."/>
            <person name="Oakley B."/>
            <person name="Pocsi I."/>
            <person name="Scazzocchio C."/>
            <person name="Seiboth B."/>
            <person name="vanKuyk P.A."/>
            <person name="Wortman J."/>
            <person name="Dyer P.S."/>
            <person name="Grigoriev I.V."/>
        </authorList>
    </citation>
    <scope>NUCLEOTIDE SEQUENCE [LARGE SCALE GENOMIC DNA]</scope>
    <source>
        <strain evidence="4">DTO 134E9</strain>
    </source>
</reference>
<evidence type="ECO:0000256" key="1">
    <source>
        <dbReference type="SAM" id="Coils"/>
    </source>
</evidence>
<feature type="compositionally biased region" description="Gly residues" evidence="2">
    <location>
        <begin position="810"/>
        <end position="821"/>
    </location>
</feature>
<feature type="compositionally biased region" description="Basic and acidic residues" evidence="2">
    <location>
        <begin position="666"/>
        <end position="684"/>
    </location>
</feature>
<feature type="region of interest" description="Disordered" evidence="2">
    <location>
        <begin position="331"/>
        <end position="821"/>
    </location>
</feature>
<dbReference type="AlphaFoldDB" id="A0A1L9RVZ1"/>
<dbReference type="VEuPathDB" id="FungiDB:ASPWEDRAFT_351899"/>
<sequence>MLEETMPAFTTKLIQQLKNWQQSGSSDNSSPTENILNQIDDLRSLFTKSQGDTSNDVDRQQNLENSIGKLREDLTDLQNYLQSKDLGTSQKSLEERISSLETATSTKPMDEAEIDKALSDLRKDLDDLQDKIDDNERNIEEMITMNYLKSLGLPERDEFERMIKDINSTKQKLDELPATRQPQGFENDELKKVEADINSIRSNLQAIKNTHKTFQTQLTNIDQKREAHEGRLRSTELSVQSQQTTLNQLNSGEGINTAGEPQDKDQNLRALGNRLKTASESISNHGIQIQTIDEKLGRMHNTLSHQNSDLAEVMAKLGILYRMKGTVEAMAQTSSTATESQPVDKQTHNDSNDEPNTTTEEPSTQKADNRKDITESESPSYAGPEGSRWATNGLGPYFGLPSQQDNAEGKKPASPKQPPSGQESSPGLKESIWADKEPSFGLPPQNDRPKVSPKKSSSFDQKSSSAPTGNSKAIGKATPPTTPNTNNNRHGGPPANAPTGPAARKSVKTPVESNAGPAPRQRNDLSLSKVRAASGWNEFSIDAAPKEKQKFDEEQAEIDRLKKEGKYQPPSFTENLKWKQKKNPGDSNSNPMLPDPLSAGTEYHGATSAKEQTSSLVAISDEITEQKTPANSNDKILESEQPSSSRRPSQQNNPKDEKLATPNLDRAGDIPESSKKSSLEEKPSEQIPSSGAERSAWANTNPISVLPSPHDNTKGKERESPKINWAEEAENSQRQSPSEKKSPPGTKAIIWANAGPFTPSSSTVPTVSTATTAPRNHSNRRPSGVYTPPSRRSSSVVSSDIGNRSPKGPNQGGRGNRGGKK</sequence>
<feature type="compositionally biased region" description="Polar residues" evidence="2">
    <location>
        <begin position="331"/>
        <end position="344"/>
    </location>
</feature>
<accession>A0A1L9RVZ1</accession>
<evidence type="ECO:0000313" key="4">
    <source>
        <dbReference type="Proteomes" id="UP000184383"/>
    </source>
</evidence>
<dbReference type="Proteomes" id="UP000184383">
    <property type="component" value="Unassembled WGS sequence"/>
</dbReference>
<dbReference type="EMBL" id="KV878210">
    <property type="protein sequence ID" value="OJJ39018.1"/>
    <property type="molecule type" value="Genomic_DNA"/>
</dbReference>
<feature type="compositionally biased region" description="Basic and acidic residues" evidence="2">
    <location>
        <begin position="711"/>
        <end position="721"/>
    </location>
</feature>
<name>A0A1L9RVZ1_ASPWE</name>
<dbReference type="Gene3D" id="1.10.287.1490">
    <property type="match status" value="1"/>
</dbReference>
<feature type="compositionally biased region" description="Low complexity" evidence="2">
    <location>
        <begin position="758"/>
        <end position="774"/>
    </location>
</feature>
<feature type="compositionally biased region" description="Low complexity" evidence="2">
    <location>
        <begin position="639"/>
        <end position="653"/>
    </location>
</feature>
<feature type="compositionally biased region" description="Low complexity" evidence="2">
    <location>
        <begin position="454"/>
        <end position="465"/>
    </location>
</feature>
<protein>
    <submittedName>
        <fullName evidence="3">Uncharacterized protein</fullName>
    </submittedName>
</protein>
<evidence type="ECO:0000313" key="3">
    <source>
        <dbReference type="EMBL" id="OJJ39018.1"/>
    </source>
</evidence>
<dbReference type="RefSeq" id="XP_040692694.1">
    <property type="nucleotide sequence ID" value="XM_040834168.1"/>
</dbReference>
<keyword evidence="4" id="KW-1185">Reference proteome</keyword>
<feature type="compositionally biased region" description="Polar residues" evidence="2">
    <location>
        <begin position="354"/>
        <end position="366"/>
    </location>
</feature>
<organism evidence="3 4">
    <name type="scientific">Aspergillus wentii DTO 134E9</name>
    <dbReference type="NCBI Taxonomy" id="1073089"/>
    <lineage>
        <taxon>Eukaryota</taxon>
        <taxon>Fungi</taxon>
        <taxon>Dikarya</taxon>
        <taxon>Ascomycota</taxon>
        <taxon>Pezizomycotina</taxon>
        <taxon>Eurotiomycetes</taxon>
        <taxon>Eurotiomycetidae</taxon>
        <taxon>Eurotiales</taxon>
        <taxon>Aspergillaceae</taxon>
        <taxon>Aspergillus</taxon>
        <taxon>Aspergillus subgen. Cremei</taxon>
    </lineage>
</organism>
<dbReference type="GeneID" id="63750016"/>
<feature type="coiled-coil region" evidence="1">
    <location>
        <begin position="111"/>
        <end position="210"/>
    </location>
</feature>